<organism evidence="1 2">
    <name type="scientific">Streptomyces fuscichromogenes</name>
    <dbReference type="NCBI Taxonomy" id="1324013"/>
    <lineage>
        <taxon>Bacteria</taxon>
        <taxon>Bacillati</taxon>
        <taxon>Actinomycetota</taxon>
        <taxon>Actinomycetes</taxon>
        <taxon>Kitasatosporales</taxon>
        <taxon>Streptomycetaceae</taxon>
        <taxon>Streptomyces</taxon>
    </lineage>
</organism>
<accession>A0A917UII1</accession>
<reference evidence="1" key="1">
    <citation type="journal article" date="2014" name="Int. J. Syst. Evol. Microbiol.">
        <title>Complete genome sequence of Corynebacterium casei LMG S-19264T (=DSM 44701T), isolated from a smear-ripened cheese.</title>
        <authorList>
            <consortium name="US DOE Joint Genome Institute (JGI-PGF)"/>
            <person name="Walter F."/>
            <person name="Albersmeier A."/>
            <person name="Kalinowski J."/>
            <person name="Ruckert C."/>
        </authorList>
    </citation>
    <scope>NUCLEOTIDE SEQUENCE</scope>
    <source>
        <strain evidence="1">CGMCC 4.7110</strain>
    </source>
</reference>
<protein>
    <submittedName>
        <fullName evidence="1">Uncharacterized protein</fullName>
    </submittedName>
</protein>
<sequence length="72" mass="7748">MLRARSKVTERPSATGRTAFSAAAMSLLTPARGRLGAGLAANPTKLGGLDVNRPLDNIDYNELIRLSVRKLR</sequence>
<keyword evidence="2" id="KW-1185">Reference proteome</keyword>
<dbReference type="AlphaFoldDB" id="A0A917UII1"/>
<evidence type="ECO:0000313" key="2">
    <source>
        <dbReference type="Proteomes" id="UP000653411"/>
    </source>
</evidence>
<gene>
    <name evidence="1" type="ORF">GCM10011578_017470</name>
</gene>
<comment type="caution">
    <text evidence="1">The sequence shown here is derived from an EMBL/GenBank/DDBJ whole genome shotgun (WGS) entry which is preliminary data.</text>
</comment>
<reference evidence="1" key="2">
    <citation type="submission" date="2020-09" db="EMBL/GenBank/DDBJ databases">
        <authorList>
            <person name="Sun Q."/>
            <person name="Zhou Y."/>
        </authorList>
    </citation>
    <scope>NUCLEOTIDE SEQUENCE</scope>
    <source>
        <strain evidence="1">CGMCC 4.7110</strain>
    </source>
</reference>
<proteinExistence type="predicted"/>
<evidence type="ECO:0000313" key="1">
    <source>
        <dbReference type="EMBL" id="GGM97263.1"/>
    </source>
</evidence>
<dbReference type="EMBL" id="BMML01000003">
    <property type="protein sequence ID" value="GGM97263.1"/>
    <property type="molecule type" value="Genomic_DNA"/>
</dbReference>
<name>A0A917UII1_9ACTN</name>
<dbReference type="Proteomes" id="UP000653411">
    <property type="component" value="Unassembled WGS sequence"/>
</dbReference>